<reference evidence="5 6" key="1">
    <citation type="submission" date="2020-01" db="EMBL/GenBank/DDBJ databases">
        <title>Genome sequence of Arachis hypogaea, cultivar Shitouqi.</title>
        <authorList>
            <person name="Zhuang W."/>
            <person name="Chen H."/>
            <person name="Varshney R."/>
            <person name="Wang D."/>
            <person name="Ming R."/>
        </authorList>
    </citation>
    <scope>NUCLEOTIDE SEQUENCE [LARGE SCALE GENOMIC DNA]</scope>
    <source>
        <tissue evidence="5">Young leaf</tissue>
    </source>
</reference>
<dbReference type="Pfam" id="PF00931">
    <property type="entry name" value="NB-ARC"/>
    <property type="match status" value="1"/>
</dbReference>
<dbReference type="GO" id="GO:0043531">
    <property type="term" value="F:ADP binding"/>
    <property type="evidence" value="ECO:0007669"/>
    <property type="project" value="InterPro"/>
</dbReference>
<dbReference type="PANTHER" id="PTHR11017">
    <property type="entry name" value="LEUCINE-RICH REPEAT-CONTAINING PROTEIN"/>
    <property type="match status" value="1"/>
</dbReference>
<dbReference type="EMBL" id="CP031001">
    <property type="protein sequence ID" value="QHN76225.1"/>
    <property type="molecule type" value="Genomic_DNA"/>
</dbReference>
<protein>
    <submittedName>
        <fullName evidence="5">TMV resistance protein N</fullName>
    </submittedName>
</protein>
<dbReference type="Gene3D" id="1.10.8.430">
    <property type="entry name" value="Helical domain of apoptotic protease-activating factors"/>
    <property type="match status" value="1"/>
</dbReference>
<dbReference type="Pfam" id="PF23282">
    <property type="entry name" value="WHD_ROQ1"/>
    <property type="match status" value="1"/>
</dbReference>
<accession>A0A6B9V5F6</accession>
<dbReference type="Gene3D" id="3.40.50.300">
    <property type="entry name" value="P-loop containing nucleotide triphosphate hydrolases"/>
    <property type="match status" value="1"/>
</dbReference>
<name>A0A6B9V5F6_ARAHY</name>
<evidence type="ECO:0000256" key="2">
    <source>
        <dbReference type="ARBA" id="ARBA00022737"/>
    </source>
</evidence>
<dbReference type="InterPro" id="IPR002182">
    <property type="entry name" value="NB-ARC"/>
</dbReference>
<dbReference type="InterPro" id="IPR042197">
    <property type="entry name" value="Apaf_helical"/>
</dbReference>
<organism evidence="5 6">
    <name type="scientific">Arachis hypogaea</name>
    <name type="common">Peanut</name>
    <dbReference type="NCBI Taxonomy" id="3818"/>
    <lineage>
        <taxon>Eukaryota</taxon>
        <taxon>Viridiplantae</taxon>
        <taxon>Streptophyta</taxon>
        <taxon>Embryophyta</taxon>
        <taxon>Tracheophyta</taxon>
        <taxon>Spermatophyta</taxon>
        <taxon>Magnoliopsida</taxon>
        <taxon>eudicotyledons</taxon>
        <taxon>Gunneridae</taxon>
        <taxon>Pentapetalae</taxon>
        <taxon>rosids</taxon>
        <taxon>fabids</taxon>
        <taxon>Fabales</taxon>
        <taxon>Fabaceae</taxon>
        <taxon>Papilionoideae</taxon>
        <taxon>50 kb inversion clade</taxon>
        <taxon>dalbergioids sensu lato</taxon>
        <taxon>Dalbergieae</taxon>
        <taxon>Pterocarpus clade</taxon>
        <taxon>Arachis</taxon>
    </lineage>
</organism>
<dbReference type="PRINTS" id="PR00364">
    <property type="entry name" value="DISEASERSIST"/>
</dbReference>
<evidence type="ECO:0000259" key="3">
    <source>
        <dbReference type="Pfam" id="PF00931"/>
    </source>
</evidence>
<sequence length="977" mass="111133">MRYSGFHEIRGCRADIRNPIRKGCGSDRIRWIRWIRSDQFMDRIISAIFGSDADIYRGSADTIRSMNAPIWKKLNLDNTNETENSFVKDQNYAHIESLLRTQPKEVQVIGVWGMGGIGKTTIAAAIFEEFSPKYEVNCFLANVREESSKHGFKYIFNKLLCELLQEDIHIDTPTIISSNIMSRLRHKKALIVLDDVNSSDLLDNLLGVGNDYLGVGSRVIVTTRDRHVLTCRAVDQILEVKEMNYHNSLKLFSLNAFNQIHPPENGFQELSKRAVAYAKGNPLALKVLGSFLRSKSEDDWDSALTKLKGTPDANVHKVLRLSFDELDDAEKNIFLDIACFFKGEEKYKVIMILNACGFHANIGIRNLLDKALITITKMKRIQMHDLIQEMGQEIVCEESAKIPGGQSRLWNPDEVCDILKNDKGTDAIESIFLDMTQTTDLYISSNAFRKMPNLRLLAFADSTGHGERRTNNNLYLPTNLELPNSLRYIQWDGYPLKSLPSIGWPKNLVEISMTYSNVEKLWDGVQKLEFLAVYGCKELKSLCSSNCSPSLHTVVAYDCPNLQEFSVPILHQDSKIHLHLRSTPLKELPPSILQLKHLVNFSFPISKNLAKLPANFANQIMLSDISEHEQDAVFTLHSVLPSPVFKHVKLLKFDNCHSLTELPDNISLLSSLVKLSFHKTNVIGLPESIKFLPQLKVLKVCHCEMLQFIPVFPPSIECLQVWDCKSLKTTLSLESETPKQHAGTFIFLDCMNLDENSCNAIMKDAIARTKCWMETILTTESEVSEEQRDNEDHNVINFGKICCFFPIRGSILQEFFHDYSAQASISTQVPPSYNLCGFMFYLVLSEAHSCIIDELVINFECECYLETSWGESIHVASSVVVEWGCDMTIGYHLNVMPDHVLLWYDEECSKQIMETVKGREANTEKKSHFNAKMIVKFVARLPNKEEAMVKECGIRWIYSNLEEGSSREQRSKRIIGS</sequence>
<dbReference type="PANTHER" id="PTHR11017:SF512">
    <property type="entry name" value="ADP-RIBOSYL CYCLASE_CYCLIC ADP-RIBOSE HYDROLASE"/>
    <property type="match status" value="1"/>
</dbReference>
<dbReference type="SUPFAM" id="SSF52058">
    <property type="entry name" value="L domain-like"/>
    <property type="match status" value="1"/>
</dbReference>
<evidence type="ECO:0000313" key="6">
    <source>
        <dbReference type="Proteomes" id="UP000464620"/>
    </source>
</evidence>
<dbReference type="SUPFAM" id="SSF52540">
    <property type="entry name" value="P-loop containing nucleoside triphosphate hydrolases"/>
    <property type="match status" value="1"/>
</dbReference>
<dbReference type="GO" id="GO:0006952">
    <property type="term" value="P:defense response"/>
    <property type="evidence" value="ECO:0007669"/>
    <property type="project" value="InterPro"/>
</dbReference>
<keyword evidence="2" id="KW-0677">Repeat</keyword>
<feature type="domain" description="NB-ARC" evidence="3">
    <location>
        <begin position="97"/>
        <end position="258"/>
    </location>
</feature>
<evidence type="ECO:0000313" key="5">
    <source>
        <dbReference type="EMBL" id="QHN76225.1"/>
    </source>
</evidence>
<gene>
    <name evidence="5" type="ORF">DS421_19g642020</name>
</gene>
<dbReference type="InterPro" id="IPR058192">
    <property type="entry name" value="WHD_ROQ1-like"/>
</dbReference>
<dbReference type="InterPro" id="IPR044974">
    <property type="entry name" value="Disease_R_plants"/>
</dbReference>
<dbReference type="InterPro" id="IPR027417">
    <property type="entry name" value="P-loop_NTPase"/>
</dbReference>
<evidence type="ECO:0000259" key="4">
    <source>
        <dbReference type="Pfam" id="PF23282"/>
    </source>
</evidence>
<dbReference type="AlphaFoldDB" id="A0A6B9V5F6"/>
<dbReference type="InterPro" id="IPR011713">
    <property type="entry name" value="Leu-rich_rpt_3"/>
</dbReference>
<evidence type="ECO:0000256" key="1">
    <source>
        <dbReference type="ARBA" id="ARBA00022614"/>
    </source>
</evidence>
<proteinExistence type="predicted"/>
<dbReference type="Gene3D" id="3.80.10.10">
    <property type="entry name" value="Ribonuclease Inhibitor"/>
    <property type="match status" value="2"/>
</dbReference>
<feature type="domain" description="Disease resistance protein Roq1-like winged-helix" evidence="4">
    <location>
        <begin position="329"/>
        <end position="399"/>
    </location>
</feature>
<dbReference type="Pfam" id="PF07725">
    <property type="entry name" value="LRR_3"/>
    <property type="match status" value="1"/>
</dbReference>
<keyword evidence="1" id="KW-0433">Leucine-rich repeat</keyword>
<dbReference type="FunFam" id="1.10.8.430:FF:000002">
    <property type="entry name" value="Disease resistance protein (TIR-NBS-LRR class)"/>
    <property type="match status" value="1"/>
</dbReference>
<dbReference type="Proteomes" id="UP000464620">
    <property type="component" value="Chromosome B09"/>
</dbReference>
<dbReference type="InterPro" id="IPR032675">
    <property type="entry name" value="LRR_dom_sf"/>
</dbReference>